<keyword evidence="3" id="KW-1015">Disulfide bond</keyword>
<feature type="signal peptide" evidence="5">
    <location>
        <begin position="1"/>
        <end position="23"/>
    </location>
</feature>
<evidence type="ECO:0000256" key="1">
    <source>
        <dbReference type="ARBA" id="ARBA00004196"/>
    </source>
</evidence>
<dbReference type="Gene3D" id="3.40.30.10">
    <property type="entry name" value="Glutaredoxin"/>
    <property type="match status" value="1"/>
</dbReference>
<evidence type="ECO:0000256" key="2">
    <source>
        <dbReference type="ARBA" id="ARBA00022748"/>
    </source>
</evidence>
<keyword evidence="8" id="KW-1185">Reference proteome</keyword>
<dbReference type="PANTHER" id="PTHR42852:SF6">
    <property type="entry name" value="THIOL:DISULFIDE INTERCHANGE PROTEIN DSBE"/>
    <property type="match status" value="1"/>
</dbReference>
<evidence type="ECO:0000313" key="7">
    <source>
        <dbReference type="EMBL" id="GET19837.1"/>
    </source>
</evidence>
<dbReference type="SUPFAM" id="SSF52833">
    <property type="entry name" value="Thioredoxin-like"/>
    <property type="match status" value="1"/>
</dbReference>
<dbReference type="PANTHER" id="PTHR42852">
    <property type="entry name" value="THIOL:DISULFIDE INTERCHANGE PROTEIN DSBE"/>
    <property type="match status" value="1"/>
</dbReference>
<dbReference type="PROSITE" id="PS51352">
    <property type="entry name" value="THIOREDOXIN_2"/>
    <property type="match status" value="1"/>
</dbReference>
<dbReference type="Pfam" id="PF00578">
    <property type="entry name" value="AhpC-TSA"/>
    <property type="match status" value="1"/>
</dbReference>
<evidence type="ECO:0000259" key="6">
    <source>
        <dbReference type="PROSITE" id="PS51352"/>
    </source>
</evidence>
<gene>
    <name evidence="7" type="ORF">JCM18694_00830</name>
</gene>
<organism evidence="7 8">
    <name type="scientific">Prolixibacter denitrificans</name>
    <dbReference type="NCBI Taxonomy" id="1541063"/>
    <lineage>
        <taxon>Bacteria</taxon>
        <taxon>Pseudomonadati</taxon>
        <taxon>Bacteroidota</taxon>
        <taxon>Bacteroidia</taxon>
        <taxon>Marinilabiliales</taxon>
        <taxon>Prolixibacteraceae</taxon>
        <taxon>Prolixibacter</taxon>
    </lineage>
</organism>
<keyword evidence="4" id="KW-0676">Redox-active center</keyword>
<dbReference type="InterPro" id="IPR000866">
    <property type="entry name" value="AhpC/TSA"/>
</dbReference>
<accession>A0ABQ0ZEE6</accession>
<keyword evidence="5" id="KW-0732">Signal</keyword>
<comment type="subcellular location">
    <subcellularLocation>
        <location evidence="1">Cell envelope</location>
    </subcellularLocation>
</comment>
<dbReference type="InterPro" id="IPR036249">
    <property type="entry name" value="Thioredoxin-like_sf"/>
</dbReference>
<evidence type="ECO:0000313" key="8">
    <source>
        <dbReference type="Proteomes" id="UP000396862"/>
    </source>
</evidence>
<dbReference type="InterPro" id="IPR017937">
    <property type="entry name" value="Thioredoxin_CS"/>
</dbReference>
<name>A0ABQ0ZEE6_9BACT</name>
<proteinExistence type="predicted"/>
<evidence type="ECO:0000256" key="5">
    <source>
        <dbReference type="SAM" id="SignalP"/>
    </source>
</evidence>
<comment type="caution">
    <text evidence="7">The sequence shown here is derived from an EMBL/GenBank/DDBJ whole genome shotgun (WGS) entry which is preliminary data.</text>
</comment>
<protein>
    <recommendedName>
        <fullName evidence="6">Thioredoxin domain-containing protein</fullName>
    </recommendedName>
</protein>
<reference evidence="7 8" key="1">
    <citation type="submission" date="2019-10" db="EMBL/GenBank/DDBJ databases">
        <title>Prolixibacter strains distinguished by the presence of nitrate reductase genes were adept at nitrate-dependent anaerobic corrosion of metallic iron and carbon steel.</title>
        <authorList>
            <person name="Iino T."/>
            <person name="Shono N."/>
            <person name="Ito K."/>
            <person name="Nakamura R."/>
            <person name="Sueoka K."/>
            <person name="Harayama S."/>
            <person name="Ohkuma M."/>
        </authorList>
    </citation>
    <scope>NUCLEOTIDE SEQUENCE [LARGE SCALE GENOMIC DNA]</scope>
    <source>
        <strain evidence="7 8">MIC1-1</strain>
    </source>
</reference>
<sequence length="185" mass="20461">MVMKYRILTSLLTIAFIAFTANASLAKNHKNKSTGPPVGTSVGKTAPNIVETGINGDTLKLSALRGKMVLIDFWASWCGPCRRENPNVVKAYDEFKDKNFQEGKGFTVFSVSLDQSHTAWEHAVKMDNLSWPWHVSDLKGWMSKYAGVYGVRGIPSNFLINGKGVIVARNLRGNQLVETLSTLQK</sequence>
<evidence type="ECO:0000256" key="3">
    <source>
        <dbReference type="ARBA" id="ARBA00023157"/>
    </source>
</evidence>
<dbReference type="Proteomes" id="UP000396862">
    <property type="component" value="Unassembled WGS sequence"/>
</dbReference>
<dbReference type="InterPro" id="IPR050553">
    <property type="entry name" value="Thioredoxin_ResA/DsbE_sf"/>
</dbReference>
<evidence type="ECO:0000256" key="4">
    <source>
        <dbReference type="ARBA" id="ARBA00023284"/>
    </source>
</evidence>
<feature type="chain" id="PRO_5045594699" description="Thioredoxin domain-containing protein" evidence="5">
    <location>
        <begin position="24"/>
        <end position="185"/>
    </location>
</feature>
<dbReference type="InterPro" id="IPR013766">
    <property type="entry name" value="Thioredoxin_domain"/>
</dbReference>
<dbReference type="PROSITE" id="PS00194">
    <property type="entry name" value="THIOREDOXIN_1"/>
    <property type="match status" value="1"/>
</dbReference>
<dbReference type="CDD" id="cd02966">
    <property type="entry name" value="TlpA_like_family"/>
    <property type="match status" value="1"/>
</dbReference>
<feature type="domain" description="Thioredoxin" evidence="6">
    <location>
        <begin position="40"/>
        <end position="185"/>
    </location>
</feature>
<dbReference type="EMBL" id="BLAU01000001">
    <property type="protein sequence ID" value="GET19837.1"/>
    <property type="molecule type" value="Genomic_DNA"/>
</dbReference>
<keyword evidence="2" id="KW-0201">Cytochrome c-type biogenesis</keyword>